<keyword evidence="4" id="KW-1185">Reference proteome</keyword>
<dbReference type="Pfam" id="PF16220">
    <property type="entry name" value="DUF4880"/>
    <property type="match status" value="1"/>
</dbReference>
<dbReference type="EMBL" id="JANFAV010000001">
    <property type="protein sequence ID" value="MCW6533273.1"/>
    <property type="molecule type" value="Genomic_DNA"/>
</dbReference>
<sequence length="321" mass="34722">MTPTVYSDAMRDEAVAWFVRLQECDDETVWLEHQDWLEANPAHAAAYSAVERLWIESDDLPQLEAAEPAAEVIDLSARRAARFGRYRYWLPAAAAAAMVGAVSLQFERGSGETYRTGADATRVVALADGSRIVLNRNTEVTVHLARNRRAAELASGEAAFDIRHEADRPFVVAAGGREIRVLGTEFDVLNDAGAFGVTVRRGLVAVSGTGGTAAARLPAGTALLRPPGARSDTVSRANPDDAFAWTHGQLVYADRPLDAVARDLARYGGGTVSVDPALRDTRVTGVIRIGDPATLDRQLEQLLPIRIEQHNGQRAIVPARH</sequence>
<name>A0AA41Z5J3_9SPHN</name>
<dbReference type="Pfam" id="PF04773">
    <property type="entry name" value="FecR"/>
    <property type="match status" value="1"/>
</dbReference>
<gene>
    <name evidence="3" type="ORF">NEE01_00605</name>
</gene>
<feature type="domain" description="FecR protein" evidence="1">
    <location>
        <begin position="113"/>
        <end position="204"/>
    </location>
</feature>
<reference evidence="3" key="1">
    <citation type="submission" date="2022-06" db="EMBL/GenBank/DDBJ databases">
        <title>Sphingomonas sp. nov. isolated from rhizosphere soil of tomato.</title>
        <authorList>
            <person name="Dong H."/>
            <person name="Gao R."/>
        </authorList>
    </citation>
    <scope>NUCLEOTIDE SEQUENCE</scope>
    <source>
        <strain evidence="3">MMSM24</strain>
    </source>
</reference>
<dbReference type="RefSeq" id="WP_265267324.1">
    <property type="nucleotide sequence ID" value="NZ_JANFAV010000001.1"/>
</dbReference>
<dbReference type="GO" id="GO:0016989">
    <property type="term" value="F:sigma factor antagonist activity"/>
    <property type="evidence" value="ECO:0007669"/>
    <property type="project" value="TreeGrafter"/>
</dbReference>
<accession>A0AA41Z5J3</accession>
<proteinExistence type="predicted"/>
<feature type="domain" description="FecR N-terminal" evidence="2">
    <location>
        <begin position="12"/>
        <end position="53"/>
    </location>
</feature>
<evidence type="ECO:0000259" key="1">
    <source>
        <dbReference type="Pfam" id="PF04773"/>
    </source>
</evidence>
<dbReference type="InterPro" id="IPR012373">
    <property type="entry name" value="Ferrdict_sens_TM"/>
</dbReference>
<evidence type="ECO:0000259" key="2">
    <source>
        <dbReference type="Pfam" id="PF16220"/>
    </source>
</evidence>
<dbReference type="PIRSF" id="PIRSF018266">
    <property type="entry name" value="FecR"/>
    <property type="match status" value="1"/>
</dbReference>
<protein>
    <submittedName>
        <fullName evidence="3">FecR domain-containing protein</fullName>
    </submittedName>
</protein>
<dbReference type="AlphaFoldDB" id="A0AA41Z5J3"/>
<dbReference type="Gene3D" id="2.60.120.1440">
    <property type="match status" value="1"/>
</dbReference>
<dbReference type="PANTHER" id="PTHR30273">
    <property type="entry name" value="PERIPLASMIC SIGNAL SENSOR AND SIGMA FACTOR ACTIVATOR FECR-RELATED"/>
    <property type="match status" value="1"/>
</dbReference>
<evidence type="ECO:0000313" key="4">
    <source>
        <dbReference type="Proteomes" id="UP001165565"/>
    </source>
</evidence>
<evidence type="ECO:0000313" key="3">
    <source>
        <dbReference type="EMBL" id="MCW6533273.1"/>
    </source>
</evidence>
<dbReference type="Proteomes" id="UP001165565">
    <property type="component" value="Unassembled WGS sequence"/>
</dbReference>
<comment type="caution">
    <text evidence="3">The sequence shown here is derived from an EMBL/GenBank/DDBJ whole genome shotgun (WGS) entry which is preliminary data.</text>
</comment>
<dbReference type="InterPro" id="IPR006860">
    <property type="entry name" value="FecR"/>
</dbReference>
<organism evidence="3 4">
    <name type="scientific">Sphingomonas lycopersici</name>
    <dbReference type="NCBI Taxonomy" id="2951807"/>
    <lineage>
        <taxon>Bacteria</taxon>
        <taxon>Pseudomonadati</taxon>
        <taxon>Pseudomonadota</taxon>
        <taxon>Alphaproteobacteria</taxon>
        <taxon>Sphingomonadales</taxon>
        <taxon>Sphingomonadaceae</taxon>
        <taxon>Sphingomonas</taxon>
    </lineage>
</organism>
<dbReference type="PANTHER" id="PTHR30273:SF2">
    <property type="entry name" value="PROTEIN FECR"/>
    <property type="match status" value="1"/>
</dbReference>
<dbReference type="InterPro" id="IPR032623">
    <property type="entry name" value="FecR_N"/>
</dbReference>